<evidence type="ECO:0000313" key="3">
    <source>
        <dbReference type="EMBL" id="SIQ54035.1"/>
    </source>
</evidence>
<feature type="region of interest" description="Disordered" evidence="1">
    <location>
        <begin position="72"/>
        <end position="96"/>
    </location>
</feature>
<gene>
    <name evidence="3" type="ORF">SAMN05421802_1186</name>
</gene>
<dbReference type="AlphaFoldDB" id="A0A9X8R5W8"/>
<proteinExistence type="predicted"/>
<sequence>MRLSPCQLFQHCFKPQPLYPLLVGFSDMSHRVFALPASLARRATAPVLASTVVGVVLGVVGVLGIASVSGQSTVPQGTAVPADEAVLGGPEYGSRK</sequence>
<evidence type="ECO:0000256" key="1">
    <source>
        <dbReference type="SAM" id="MobiDB-lite"/>
    </source>
</evidence>
<keyword evidence="2" id="KW-1133">Transmembrane helix</keyword>
<evidence type="ECO:0000313" key="4">
    <source>
        <dbReference type="Proteomes" id="UP000185547"/>
    </source>
</evidence>
<keyword evidence="2" id="KW-0812">Transmembrane</keyword>
<organism evidence="3 4">
    <name type="scientific">Corynebacterium afermentans</name>
    <dbReference type="NCBI Taxonomy" id="38286"/>
    <lineage>
        <taxon>Bacteria</taxon>
        <taxon>Bacillati</taxon>
        <taxon>Actinomycetota</taxon>
        <taxon>Actinomycetes</taxon>
        <taxon>Mycobacteriales</taxon>
        <taxon>Corynebacteriaceae</taxon>
        <taxon>Corynebacterium</taxon>
    </lineage>
</organism>
<keyword evidence="2" id="KW-0472">Membrane</keyword>
<comment type="caution">
    <text evidence="3">The sequence shown here is derived from an EMBL/GenBank/DDBJ whole genome shotgun (WGS) entry which is preliminary data.</text>
</comment>
<name>A0A9X8R5W8_9CORY</name>
<dbReference type="EMBL" id="FTMH01000018">
    <property type="protein sequence ID" value="SIQ54035.1"/>
    <property type="molecule type" value="Genomic_DNA"/>
</dbReference>
<evidence type="ECO:0008006" key="5">
    <source>
        <dbReference type="Google" id="ProtNLM"/>
    </source>
</evidence>
<accession>A0A9X8R5W8</accession>
<dbReference type="InterPro" id="IPR022566">
    <property type="entry name" value="DUF2613"/>
</dbReference>
<keyword evidence="4" id="KW-1185">Reference proteome</keyword>
<evidence type="ECO:0000256" key="2">
    <source>
        <dbReference type="SAM" id="Phobius"/>
    </source>
</evidence>
<feature type="transmembrane region" description="Helical" evidence="2">
    <location>
        <begin position="47"/>
        <end position="68"/>
    </location>
</feature>
<dbReference type="Pfam" id="PF11021">
    <property type="entry name" value="DUF2613"/>
    <property type="match status" value="1"/>
</dbReference>
<protein>
    <recommendedName>
        <fullName evidence="5">DUF2613 domain-containing protein</fullName>
    </recommendedName>
</protein>
<reference evidence="3 4" key="1">
    <citation type="submission" date="2017-01" db="EMBL/GenBank/DDBJ databases">
        <authorList>
            <person name="Varghese N."/>
            <person name="Submissions S."/>
        </authorList>
    </citation>
    <scope>NUCLEOTIDE SEQUENCE [LARGE SCALE GENOMIC DNA]</scope>
    <source>
        <strain evidence="3 4">DSM 44280</strain>
    </source>
</reference>
<dbReference type="Proteomes" id="UP000185547">
    <property type="component" value="Unassembled WGS sequence"/>
</dbReference>